<keyword evidence="1" id="KW-0805">Transcription regulation</keyword>
<dbReference type="Proteomes" id="UP000594961">
    <property type="component" value="Chromosome"/>
</dbReference>
<dbReference type="AlphaFoldDB" id="A0A7M1R136"/>
<dbReference type="Gene3D" id="3.40.50.2300">
    <property type="match status" value="2"/>
</dbReference>
<evidence type="ECO:0000256" key="2">
    <source>
        <dbReference type="ARBA" id="ARBA00023125"/>
    </source>
</evidence>
<dbReference type="InterPro" id="IPR046335">
    <property type="entry name" value="LacI/GalR-like_sensor"/>
</dbReference>
<dbReference type="Pfam" id="PF00356">
    <property type="entry name" value="LacI"/>
    <property type="match status" value="1"/>
</dbReference>
<dbReference type="GO" id="GO:0000976">
    <property type="term" value="F:transcription cis-regulatory region binding"/>
    <property type="evidence" value="ECO:0007669"/>
    <property type="project" value="TreeGrafter"/>
</dbReference>
<dbReference type="PANTHER" id="PTHR30146:SF109">
    <property type="entry name" value="HTH-TYPE TRANSCRIPTIONAL REGULATOR GALS"/>
    <property type="match status" value="1"/>
</dbReference>
<dbReference type="PANTHER" id="PTHR30146">
    <property type="entry name" value="LACI-RELATED TRANSCRIPTIONAL REPRESSOR"/>
    <property type="match status" value="1"/>
</dbReference>
<evidence type="ECO:0000313" key="5">
    <source>
        <dbReference type="EMBL" id="QOR48052.1"/>
    </source>
</evidence>
<dbReference type="SUPFAM" id="SSF47413">
    <property type="entry name" value="lambda repressor-like DNA-binding domains"/>
    <property type="match status" value="1"/>
</dbReference>
<dbReference type="PRINTS" id="PR00036">
    <property type="entry name" value="HTHLACI"/>
</dbReference>
<organism evidence="5 6">
    <name type="scientific">Trueperella pecoris</name>
    <dbReference type="NCBI Taxonomy" id="2733571"/>
    <lineage>
        <taxon>Bacteria</taxon>
        <taxon>Bacillati</taxon>
        <taxon>Actinomycetota</taxon>
        <taxon>Actinomycetes</taxon>
        <taxon>Actinomycetales</taxon>
        <taxon>Actinomycetaceae</taxon>
        <taxon>Trueperella</taxon>
    </lineage>
</organism>
<keyword evidence="2 5" id="KW-0238">DNA-binding</keyword>
<dbReference type="RefSeq" id="WP_197554052.1">
    <property type="nucleotide sequence ID" value="NZ_CP063212.1"/>
</dbReference>
<dbReference type="Pfam" id="PF13377">
    <property type="entry name" value="Peripla_BP_3"/>
    <property type="match status" value="1"/>
</dbReference>
<gene>
    <name evidence="5" type="ORF">INS90_01770</name>
</gene>
<dbReference type="SMART" id="SM00354">
    <property type="entry name" value="HTH_LACI"/>
    <property type="match status" value="1"/>
</dbReference>
<feature type="domain" description="HTH lacI-type" evidence="4">
    <location>
        <begin position="3"/>
        <end position="57"/>
    </location>
</feature>
<dbReference type="InterPro" id="IPR000843">
    <property type="entry name" value="HTH_LacI"/>
</dbReference>
<dbReference type="EMBL" id="CP063212">
    <property type="protein sequence ID" value="QOR48052.1"/>
    <property type="molecule type" value="Genomic_DNA"/>
</dbReference>
<dbReference type="PROSITE" id="PS50932">
    <property type="entry name" value="HTH_LACI_2"/>
    <property type="match status" value="1"/>
</dbReference>
<dbReference type="CDD" id="cd01392">
    <property type="entry name" value="HTH_LacI"/>
    <property type="match status" value="1"/>
</dbReference>
<dbReference type="PROSITE" id="PS00356">
    <property type="entry name" value="HTH_LACI_1"/>
    <property type="match status" value="1"/>
</dbReference>
<proteinExistence type="predicted"/>
<evidence type="ECO:0000256" key="1">
    <source>
        <dbReference type="ARBA" id="ARBA00023015"/>
    </source>
</evidence>
<evidence type="ECO:0000313" key="6">
    <source>
        <dbReference type="Proteomes" id="UP000594961"/>
    </source>
</evidence>
<evidence type="ECO:0000256" key="3">
    <source>
        <dbReference type="ARBA" id="ARBA00023163"/>
    </source>
</evidence>
<dbReference type="CDD" id="cd06267">
    <property type="entry name" value="PBP1_LacI_sugar_binding-like"/>
    <property type="match status" value="1"/>
</dbReference>
<protein>
    <submittedName>
        <fullName evidence="5">LacI family DNA-binding transcriptional regulator</fullName>
    </submittedName>
</protein>
<accession>A0A7M1R136</accession>
<evidence type="ECO:0000259" key="4">
    <source>
        <dbReference type="PROSITE" id="PS50932"/>
    </source>
</evidence>
<sequence>MATTIRDIATRAGVSVATVSRVINGTKPVTDSVRDAVLAAISDLDYTPSRLAQNLRSSRTHTISFIVSSIENPFFPELIEHVTRAVAAAGYDVHVSISSSPLTQVVALHKRKAFDGVFVVGGEPDPDAEAFVEEHRIPVVAIDRAFEGSAIPAFLTANEQGAFECTSHLLQRSPDADRILHIQGPAHLHLSRDRRAGFLRATAGHAATVTEIEGDFTPESGQAAMEHFLDSLNDAVTTAPTPPLVFADNDLMAIGAISAAARHGLAVGRDVLVAGFDGINLAQWVTPALTTYNQPIAAIATAAADTLLALIDGTGGDGVVGKIFEFTGELAIRQSSGGDHA</sequence>
<dbReference type="SUPFAM" id="SSF53822">
    <property type="entry name" value="Periplasmic binding protein-like I"/>
    <property type="match status" value="1"/>
</dbReference>
<keyword evidence="3" id="KW-0804">Transcription</keyword>
<dbReference type="Gene3D" id="1.10.260.40">
    <property type="entry name" value="lambda repressor-like DNA-binding domains"/>
    <property type="match status" value="1"/>
</dbReference>
<dbReference type="InterPro" id="IPR028082">
    <property type="entry name" value="Peripla_BP_I"/>
</dbReference>
<dbReference type="GO" id="GO:0003700">
    <property type="term" value="F:DNA-binding transcription factor activity"/>
    <property type="evidence" value="ECO:0007669"/>
    <property type="project" value="TreeGrafter"/>
</dbReference>
<dbReference type="InterPro" id="IPR010982">
    <property type="entry name" value="Lambda_DNA-bd_dom_sf"/>
</dbReference>
<name>A0A7M1R136_9ACTO</name>
<reference evidence="5 6" key="1">
    <citation type="submission" date="2020-10" db="EMBL/GenBank/DDBJ databases">
        <title>Trueperella pecoris sp. nov. isolated from bovine and porcine specimens.</title>
        <authorList>
            <person name="Schoenecker L."/>
            <person name="Schnydrig P."/>
            <person name="Brodard I."/>
            <person name="Thomann A."/>
            <person name="Hemphill A."/>
            <person name="Rodriguez-Campos S."/>
            <person name="Perreten V."/>
            <person name="Jores J."/>
            <person name="Kittl S."/>
        </authorList>
    </citation>
    <scope>NUCLEOTIDE SEQUENCE [LARGE SCALE GENOMIC DNA]</scope>
    <source>
        <strain evidence="5 6">19OD0592</strain>
    </source>
</reference>